<keyword evidence="3" id="KW-1185">Reference proteome</keyword>
<evidence type="ECO:0000313" key="2">
    <source>
        <dbReference type="EMBL" id="SFC69272.1"/>
    </source>
</evidence>
<evidence type="ECO:0000256" key="1">
    <source>
        <dbReference type="SAM" id="Phobius"/>
    </source>
</evidence>
<feature type="transmembrane region" description="Helical" evidence="1">
    <location>
        <begin position="236"/>
        <end position="255"/>
    </location>
</feature>
<feature type="transmembrane region" description="Helical" evidence="1">
    <location>
        <begin position="108"/>
        <end position="125"/>
    </location>
</feature>
<sequence>MLDRCRPVRANRYPGQASTDRQVFTTMLRTRNDPFLVMAGLYLVVGLFATVGTLGVEAGVIDVLPRLRWLTIHFVTIGGMTQALFGVLPALAGSRREDTTNATVRNRWLQWLSLNAGYPLILIGMATGTTIVAVVGASLVLGALAGLLATVYRSKDPAVDGPSYFRTAPWFLVVGILAAFGMLLNVHGPGGYFGTIEAHVHANVWGFLALVAAGALFTVVPRLFGADLRYPRLRRVTYWGITAGAGGLVAGPWLARHELTMLGLVVYVVGTAALLANVIGTYRVGERAQPERFALLLGAYLWLAFPVPWAPLVLLFPETVPATAIEIAAIDGLVFGWMLQLAMAFLPIVAVGTKSDGAGFAARTTAASETVGTPSWLQIASVNLGMLALWLTAILPIGGTVDSLSLVGYLLVAVAWGFFAVDLWTALTTSSTSTAGSSGILSE</sequence>
<feature type="transmembrane region" description="Helical" evidence="1">
    <location>
        <begin position="261"/>
        <end position="282"/>
    </location>
</feature>
<feature type="transmembrane region" description="Helical" evidence="1">
    <location>
        <begin position="131"/>
        <end position="152"/>
    </location>
</feature>
<organism evidence="2 3">
    <name type="scientific">Natronobacterium haloterrestre</name>
    <name type="common">Halobiforma haloterrestris</name>
    <dbReference type="NCBI Taxonomy" id="148448"/>
    <lineage>
        <taxon>Archaea</taxon>
        <taxon>Methanobacteriati</taxon>
        <taxon>Methanobacteriota</taxon>
        <taxon>Stenosarchaea group</taxon>
        <taxon>Halobacteria</taxon>
        <taxon>Halobacteriales</taxon>
        <taxon>Natrialbaceae</taxon>
        <taxon>Natronobacterium</taxon>
    </lineage>
</organism>
<dbReference type="Proteomes" id="UP000199161">
    <property type="component" value="Unassembled WGS sequence"/>
</dbReference>
<dbReference type="SUPFAM" id="SSF81442">
    <property type="entry name" value="Cytochrome c oxidase subunit I-like"/>
    <property type="match status" value="1"/>
</dbReference>
<dbReference type="EMBL" id="FOKW01000015">
    <property type="protein sequence ID" value="SFC69272.1"/>
    <property type="molecule type" value="Genomic_DNA"/>
</dbReference>
<keyword evidence="1" id="KW-0812">Transmembrane</keyword>
<protein>
    <submittedName>
        <fullName evidence="2">Uncharacterized protein</fullName>
    </submittedName>
</protein>
<feature type="transmembrane region" description="Helical" evidence="1">
    <location>
        <begin position="294"/>
        <end position="314"/>
    </location>
</feature>
<dbReference type="AlphaFoldDB" id="A0A1I1L9T9"/>
<reference evidence="3" key="1">
    <citation type="submission" date="2016-10" db="EMBL/GenBank/DDBJ databases">
        <authorList>
            <person name="Varghese N."/>
            <person name="Submissions S."/>
        </authorList>
    </citation>
    <scope>NUCLEOTIDE SEQUENCE [LARGE SCALE GENOMIC DNA]</scope>
    <source>
        <strain evidence="3">DSM 13078</strain>
    </source>
</reference>
<keyword evidence="1" id="KW-0472">Membrane</keyword>
<feature type="transmembrane region" description="Helical" evidence="1">
    <location>
        <begin position="67"/>
        <end position="88"/>
    </location>
</feature>
<keyword evidence="1" id="KW-1133">Transmembrane helix</keyword>
<accession>A0A1I1L9T9</accession>
<dbReference type="Gene3D" id="1.20.210.10">
    <property type="entry name" value="Cytochrome c oxidase-like, subunit I domain"/>
    <property type="match status" value="1"/>
</dbReference>
<proteinExistence type="predicted"/>
<feature type="transmembrane region" description="Helical" evidence="1">
    <location>
        <begin position="334"/>
        <end position="353"/>
    </location>
</feature>
<evidence type="ECO:0000313" key="3">
    <source>
        <dbReference type="Proteomes" id="UP000199161"/>
    </source>
</evidence>
<feature type="transmembrane region" description="Helical" evidence="1">
    <location>
        <begin position="164"/>
        <end position="184"/>
    </location>
</feature>
<name>A0A1I1L9T9_NATHA</name>
<feature type="transmembrane region" description="Helical" evidence="1">
    <location>
        <begin position="406"/>
        <end position="427"/>
    </location>
</feature>
<feature type="transmembrane region" description="Helical" evidence="1">
    <location>
        <begin position="204"/>
        <end position="224"/>
    </location>
</feature>
<gene>
    <name evidence="2" type="ORF">SAMN05444422_11515</name>
</gene>
<feature type="transmembrane region" description="Helical" evidence="1">
    <location>
        <begin position="374"/>
        <end position="394"/>
    </location>
</feature>
<feature type="transmembrane region" description="Helical" evidence="1">
    <location>
        <begin position="35"/>
        <end position="55"/>
    </location>
</feature>
<dbReference type="InterPro" id="IPR036927">
    <property type="entry name" value="Cyt_c_oxase-like_su1_sf"/>
</dbReference>